<reference evidence="4 5" key="1">
    <citation type="submission" date="2016-08" db="EMBL/GenBank/DDBJ databases">
        <title>Genomes of anaerobic fungi encode conserved fungal cellulosomes for biomass hydrolysis.</title>
        <authorList>
            <consortium name="DOE Joint Genome Institute"/>
            <person name="Haitjema C.H."/>
            <person name="Gilmore S.P."/>
            <person name="Henske J.K."/>
            <person name="Solomon K.V."/>
            <person name="De Groot R."/>
            <person name="Kuo A."/>
            <person name="Mondo S.J."/>
            <person name="Salamov A.A."/>
            <person name="Labutti K."/>
            <person name="Zhao Z."/>
            <person name="Chiniquy J."/>
            <person name="Barry K."/>
            <person name="Brewer H.M."/>
            <person name="Purvine S.O."/>
            <person name="Wright A.T."/>
            <person name="Boxma B."/>
            <person name="Van Alen T."/>
            <person name="Hackstein J.H."/>
            <person name="Baker S.E."/>
            <person name="Grigoriev I.V."/>
            <person name="O'Malley M.A."/>
        </authorList>
    </citation>
    <scope>NUCLEOTIDE SEQUENCE [LARGE SCALE GENOMIC DNA]</scope>
    <source>
        <strain evidence="5">finn</strain>
    </source>
</reference>
<feature type="region of interest" description="Disordered" evidence="1">
    <location>
        <begin position="418"/>
        <end position="448"/>
    </location>
</feature>
<dbReference type="Gene3D" id="3.30.40.10">
    <property type="entry name" value="Zinc/RING finger domain, C3HC4 (zinc finger)"/>
    <property type="match status" value="1"/>
</dbReference>
<dbReference type="Gene3D" id="3.40.50.410">
    <property type="entry name" value="von Willebrand factor, type A domain"/>
    <property type="match status" value="1"/>
</dbReference>
<dbReference type="InterPro" id="IPR039510">
    <property type="entry name" value="Vint_dom"/>
</dbReference>
<dbReference type="SUPFAM" id="SSF57850">
    <property type="entry name" value="RING/U-box"/>
    <property type="match status" value="1"/>
</dbReference>
<evidence type="ECO:0000259" key="3">
    <source>
        <dbReference type="PROSITE" id="PS51698"/>
    </source>
</evidence>
<dbReference type="Proteomes" id="UP000193719">
    <property type="component" value="Unassembled WGS sequence"/>
</dbReference>
<dbReference type="OrthoDB" id="299997at2759"/>
<dbReference type="PANTHER" id="PTHR10579">
    <property type="entry name" value="CALCIUM-ACTIVATED CHLORIDE CHANNEL REGULATOR"/>
    <property type="match status" value="1"/>
</dbReference>
<feature type="domain" description="U-box" evidence="3">
    <location>
        <begin position="5"/>
        <end position="78"/>
    </location>
</feature>
<feature type="domain" description="VWFA" evidence="2">
    <location>
        <begin position="140"/>
        <end position="341"/>
    </location>
</feature>
<dbReference type="SMART" id="SM00504">
    <property type="entry name" value="Ubox"/>
    <property type="match status" value="1"/>
</dbReference>
<proteinExistence type="predicted"/>
<dbReference type="InterPro" id="IPR032838">
    <property type="entry name" value="Vwaint_dom"/>
</dbReference>
<dbReference type="CDD" id="cd16655">
    <property type="entry name" value="RING-Ubox_WDSUB1-like"/>
    <property type="match status" value="1"/>
</dbReference>
<reference evidence="4 5" key="2">
    <citation type="submission" date="2016-08" db="EMBL/GenBank/DDBJ databases">
        <title>Pervasive Adenine N6-methylation of Active Genes in Fungi.</title>
        <authorList>
            <consortium name="DOE Joint Genome Institute"/>
            <person name="Mondo S.J."/>
            <person name="Dannebaum R.O."/>
            <person name="Kuo R.C."/>
            <person name="Labutti K."/>
            <person name="Haridas S."/>
            <person name="Kuo A."/>
            <person name="Salamov A."/>
            <person name="Ahrendt S.R."/>
            <person name="Lipzen A."/>
            <person name="Sullivan W."/>
            <person name="Andreopoulos W.B."/>
            <person name="Clum A."/>
            <person name="Lindquist E."/>
            <person name="Daum C."/>
            <person name="Ramamoorthy G.K."/>
            <person name="Gryganskyi A."/>
            <person name="Culley D."/>
            <person name="Magnuson J.K."/>
            <person name="James T.Y."/>
            <person name="O'Malley M.A."/>
            <person name="Stajich J.E."/>
            <person name="Spatafora J.W."/>
            <person name="Visel A."/>
            <person name="Grigoriev I.V."/>
        </authorList>
    </citation>
    <scope>NUCLEOTIDE SEQUENCE [LARGE SCALE GENOMIC DNA]</scope>
    <source>
        <strain evidence="5">finn</strain>
    </source>
</reference>
<dbReference type="SMART" id="SM00327">
    <property type="entry name" value="VWA"/>
    <property type="match status" value="1"/>
</dbReference>
<dbReference type="InterPro" id="IPR036465">
    <property type="entry name" value="vWFA_dom_sf"/>
</dbReference>
<dbReference type="EMBL" id="MCFH01000042">
    <property type="protein sequence ID" value="ORX44984.1"/>
    <property type="molecule type" value="Genomic_DNA"/>
</dbReference>
<name>A0A1Y1V169_9FUNG</name>
<dbReference type="GO" id="GO:0004842">
    <property type="term" value="F:ubiquitin-protein transferase activity"/>
    <property type="evidence" value="ECO:0007669"/>
    <property type="project" value="InterPro"/>
</dbReference>
<evidence type="ECO:0000259" key="2">
    <source>
        <dbReference type="PROSITE" id="PS50234"/>
    </source>
</evidence>
<sequence length="834" mass="95138">MDKDEIPNEYLCPITLDIMKEPLIMPDGHTYEKEAIKKALEITHASPLTKIPMKIEDGVINYSLKSLIENYVNEHNIQLNDITEKINNLTFSAASTEAEEVEFEEIKSRIISEEQSSGLCKDSLHVWMKPKKLKTTSPACIICVVDISGSMGCNCCNNIENMETQYISRLELVKHSLKAIVSSLRKEDMFSIVTFSNDANIHLEPTLLIDKAAKETVISSINKMNLGGCTNIWRGIEEGINVSKSVTYKNYQKSLMVFTDGNSNINPPDGVYQTLKDTLKVCDDKFTISTFSFGNDVGPKLLIDIANLGNGIYGYCPDGTMVGTIFINYMASLLSTITPVIKVIVEQGDDIKKTMTIGPLYRATYRNAIFKIDKNLIDKTKVTVELPMTNQIIDVPIINESPDLKSFIDDMYEKEKQLKEAQKNEEEEEDDDDDEILDSDSDSEDDNAVSIDINNIDTDIIIEEKEIESTQYEERLLNQILRNKFIIALNKIIKIEGIASNEEENGKAKTILDEYIKILKELKYKTKFAKDLLIDITNPDPNHGQVEKAIQQDYYGKWGECYINSFLRFHQYEQCGNFKDQSLQYYTQEVADAYRLLAKRIFINLPPPSTKTSRRGVINTSTSTGSRVQMGNFMNRHGGCFNGDAIVLLANGQRKCVRDLKKGDILYNNAIVQCLIEQTLNKLSKPYMCDINGVLLTPYHPIAINNTWYFPNDLINAKEVSIDSWFNLILQDDINQKYEVEFDNGIKAITLGHHREENNILKHPYFGSDLVLKDLQERDPQGYSNGYILIKEFNFRQLKYDENEYCMNYYKISNDLDNASKNEHIFNNIEKLIC</sequence>
<comment type="caution">
    <text evidence="4">The sequence shown here is derived from an EMBL/GenBank/DDBJ whole genome shotgun (WGS) entry which is preliminary data.</text>
</comment>
<evidence type="ECO:0000256" key="1">
    <source>
        <dbReference type="SAM" id="MobiDB-lite"/>
    </source>
</evidence>
<dbReference type="InterPro" id="IPR002035">
    <property type="entry name" value="VWF_A"/>
</dbReference>
<dbReference type="InterPro" id="IPR036844">
    <property type="entry name" value="Hint_dom_sf"/>
</dbReference>
<dbReference type="PROSITE" id="PS50234">
    <property type="entry name" value="VWFA"/>
    <property type="match status" value="1"/>
</dbReference>
<dbReference type="Pfam" id="PF04564">
    <property type="entry name" value="U-box"/>
    <property type="match status" value="1"/>
</dbReference>
<dbReference type="GO" id="GO:0016567">
    <property type="term" value="P:protein ubiquitination"/>
    <property type="evidence" value="ECO:0007669"/>
    <property type="project" value="InterPro"/>
</dbReference>
<dbReference type="Pfam" id="PF00092">
    <property type="entry name" value="VWA"/>
    <property type="match status" value="1"/>
</dbReference>
<dbReference type="STRING" id="1754191.A0A1Y1V169"/>
<gene>
    <name evidence="4" type="ORF">BCR36DRAFT_585864</name>
</gene>
<dbReference type="PANTHER" id="PTHR10579:SF156">
    <property type="entry name" value="VWFA DOMAIN-CONTAINING PROTEIN"/>
    <property type="match status" value="1"/>
</dbReference>
<dbReference type="Pfam" id="PF14623">
    <property type="entry name" value="Vint"/>
    <property type="match status" value="1"/>
</dbReference>
<evidence type="ECO:0000313" key="4">
    <source>
        <dbReference type="EMBL" id="ORX44984.1"/>
    </source>
</evidence>
<dbReference type="InterPro" id="IPR013083">
    <property type="entry name" value="Znf_RING/FYVE/PHD"/>
</dbReference>
<evidence type="ECO:0000313" key="5">
    <source>
        <dbReference type="Proteomes" id="UP000193719"/>
    </source>
</evidence>
<dbReference type="InterPro" id="IPR051266">
    <property type="entry name" value="CLCR"/>
</dbReference>
<keyword evidence="5" id="KW-1185">Reference proteome</keyword>
<protein>
    <recommendedName>
        <fullName evidence="6">VWFA domain-containing protein</fullName>
    </recommendedName>
</protein>
<feature type="compositionally biased region" description="Acidic residues" evidence="1">
    <location>
        <begin position="425"/>
        <end position="447"/>
    </location>
</feature>
<evidence type="ECO:0008006" key="6">
    <source>
        <dbReference type="Google" id="ProtNLM"/>
    </source>
</evidence>
<dbReference type="Pfam" id="PF14624">
    <property type="entry name" value="Vwaint"/>
    <property type="match status" value="1"/>
</dbReference>
<dbReference type="SUPFAM" id="SSF53300">
    <property type="entry name" value="vWA-like"/>
    <property type="match status" value="1"/>
</dbReference>
<dbReference type="AlphaFoldDB" id="A0A1Y1V169"/>
<accession>A0A1Y1V169</accession>
<organism evidence="4 5">
    <name type="scientific">Piromyces finnis</name>
    <dbReference type="NCBI Taxonomy" id="1754191"/>
    <lineage>
        <taxon>Eukaryota</taxon>
        <taxon>Fungi</taxon>
        <taxon>Fungi incertae sedis</taxon>
        <taxon>Chytridiomycota</taxon>
        <taxon>Chytridiomycota incertae sedis</taxon>
        <taxon>Neocallimastigomycetes</taxon>
        <taxon>Neocallimastigales</taxon>
        <taxon>Neocallimastigaceae</taxon>
        <taxon>Piromyces</taxon>
    </lineage>
</organism>
<dbReference type="SUPFAM" id="SSF51294">
    <property type="entry name" value="Hedgehog/intein (Hint) domain"/>
    <property type="match status" value="1"/>
</dbReference>
<dbReference type="InterPro" id="IPR003613">
    <property type="entry name" value="Ubox_domain"/>
</dbReference>
<dbReference type="PROSITE" id="PS51698">
    <property type="entry name" value="U_BOX"/>
    <property type="match status" value="1"/>
</dbReference>